<gene>
    <name evidence="8" type="primary">petG</name>
    <name evidence="8" type="ORF">M951_p82</name>
</gene>
<evidence type="ECO:0000256" key="3">
    <source>
        <dbReference type="ARBA" id="ARBA00022692"/>
    </source>
</evidence>
<protein>
    <submittedName>
        <fullName evidence="8">Cytochrome b6-f</fullName>
    </submittedName>
</protein>
<dbReference type="SUPFAM" id="SSF103446">
    <property type="entry name" value="PetG subunit of the cytochrome b6f complex"/>
    <property type="match status" value="1"/>
</dbReference>
<evidence type="ECO:0000256" key="1">
    <source>
        <dbReference type="ARBA" id="ARBA00004167"/>
    </source>
</evidence>
<accession>A0A059SNW0</accession>
<dbReference type="EMBL" id="KF438023">
    <property type="protein sequence ID" value="AGY61447.1"/>
    <property type="molecule type" value="Genomic_DNA"/>
</dbReference>
<keyword evidence="4" id="KW-0249">Electron transport</keyword>
<comment type="subcellular location">
    <subcellularLocation>
        <location evidence="1">Membrane</location>
        <topology evidence="1">Single-pass membrane protein</topology>
    </subcellularLocation>
</comment>
<dbReference type="InterPro" id="IPR003683">
    <property type="entry name" value="Cyt_6/f_cplx_su5"/>
</dbReference>
<dbReference type="GO" id="GO:0016020">
    <property type="term" value="C:membrane"/>
    <property type="evidence" value="ECO:0007669"/>
    <property type="project" value="UniProtKB-SubCell"/>
</dbReference>
<evidence type="ECO:0000256" key="5">
    <source>
        <dbReference type="ARBA" id="ARBA00022989"/>
    </source>
</evidence>
<evidence type="ECO:0000313" key="8">
    <source>
        <dbReference type="EMBL" id="AGY61447.1"/>
    </source>
</evidence>
<dbReference type="InterPro" id="IPR036099">
    <property type="entry name" value="Cyt_6/f_cplx_su5_sf"/>
</dbReference>
<evidence type="ECO:0000256" key="6">
    <source>
        <dbReference type="ARBA" id="ARBA00023136"/>
    </source>
</evidence>
<evidence type="ECO:0000256" key="4">
    <source>
        <dbReference type="ARBA" id="ARBA00022982"/>
    </source>
</evidence>
<keyword evidence="2" id="KW-0813">Transport</keyword>
<organism evidence="8 9">
    <name type="scientific">Lotharella oceanica</name>
    <dbReference type="NCBI Taxonomy" id="641309"/>
    <lineage>
        <taxon>Eukaryota</taxon>
        <taxon>Sar</taxon>
        <taxon>Rhizaria</taxon>
        <taxon>Cercozoa</taxon>
        <taxon>Chlorarachniophyceae</taxon>
        <taxon>Lotharella</taxon>
    </lineage>
</organism>
<keyword evidence="3 7" id="KW-0812">Transmembrane</keyword>
<feature type="transmembrane region" description="Helical" evidence="7">
    <location>
        <begin position="6"/>
        <end position="27"/>
    </location>
</feature>
<dbReference type="Proteomes" id="UP000243670">
    <property type="component" value="Plastid Pltd"/>
</dbReference>
<keyword evidence="8" id="KW-0934">Plastid</keyword>
<sequence length="33" mass="3739">MIELFLFGIILGLLSGVLAGLFVSAYYQYKRNK</sequence>
<dbReference type="GO" id="GO:0009512">
    <property type="term" value="C:cytochrome b6f complex"/>
    <property type="evidence" value="ECO:0007669"/>
    <property type="project" value="InterPro"/>
</dbReference>
<evidence type="ECO:0000256" key="2">
    <source>
        <dbReference type="ARBA" id="ARBA00022448"/>
    </source>
</evidence>
<dbReference type="AlphaFoldDB" id="A0A059SNW0"/>
<name>A0A059SNW0_9EUKA</name>
<dbReference type="Pfam" id="PF02529">
    <property type="entry name" value="PetG"/>
    <property type="match status" value="1"/>
</dbReference>
<keyword evidence="5 7" id="KW-1133">Transmembrane helix</keyword>
<keyword evidence="6 7" id="KW-0472">Membrane</keyword>
<proteinExistence type="predicted"/>
<evidence type="ECO:0000313" key="9">
    <source>
        <dbReference type="Proteomes" id="UP000243670"/>
    </source>
</evidence>
<reference evidence="8 9" key="1">
    <citation type="journal article" date="2014" name="BMC Genomics">
        <title>Nucleomorph and plastid genome sequences of the chlorarachniophyte Lotharella oceanica: convergent reductive evolution and frequent recombination in nucleomorph-bearing algae.</title>
        <authorList>
            <person name="Tanifuji G."/>
            <person name="Onodera N.T."/>
            <person name="Brown M.W."/>
            <person name="Curtis B.A."/>
            <person name="Roger A.J."/>
            <person name="Ka-Shu Wong G."/>
            <person name="Melkonian M."/>
            <person name="Archibald J.M."/>
        </authorList>
    </citation>
    <scope>NUCLEOTIDE SEQUENCE [LARGE SCALE GENOMIC DNA]</scope>
    <source>
        <strain evidence="8 9">CCMP622</strain>
    </source>
</reference>
<geneLocation type="plastid" evidence="8"/>
<evidence type="ECO:0000256" key="7">
    <source>
        <dbReference type="SAM" id="Phobius"/>
    </source>
</evidence>